<evidence type="ECO:0000313" key="1">
    <source>
        <dbReference type="EMBL" id="KAF0755248.1"/>
    </source>
</evidence>
<proteinExistence type="predicted"/>
<dbReference type="AlphaFoldDB" id="A0A6G0YGG6"/>
<evidence type="ECO:0000313" key="2">
    <source>
        <dbReference type="Proteomes" id="UP000478052"/>
    </source>
</evidence>
<accession>A0A6G0YGG6</accession>
<name>A0A6G0YGG6_APHCR</name>
<dbReference type="Proteomes" id="UP000478052">
    <property type="component" value="Unassembled WGS sequence"/>
</dbReference>
<comment type="caution">
    <text evidence="1">The sequence shown here is derived from an EMBL/GenBank/DDBJ whole genome shotgun (WGS) entry which is preliminary data.</text>
</comment>
<dbReference type="EMBL" id="VUJU01004200">
    <property type="protein sequence ID" value="KAF0755248.1"/>
    <property type="molecule type" value="Genomic_DNA"/>
</dbReference>
<keyword evidence="2" id="KW-1185">Reference proteome</keyword>
<protein>
    <submittedName>
        <fullName evidence="1">DUF5641 domain-containing protein</fullName>
    </submittedName>
</protein>
<sequence>MTCLVQNVIGDSKPNRSKTLTISEITDRFVGSICEDFVLNENTSALGSHFRPRILISTSSFSSYRRAGDIA</sequence>
<organism evidence="1 2">
    <name type="scientific">Aphis craccivora</name>
    <name type="common">Cowpea aphid</name>
    <dbReference type="NCBI Taxonomy" id="307492"/>
    <lineage>
        <taxon>Eukaryota</taxon>
        <taxon>Metazoa</taxon>
        <taxon>Ecdysozoa</taxon>
        <taxon>Arthropoda</taxon>
        <taxon>Hexapoda</taxon>
        <taxon>Insecta</taxon>
        <taxon>Pterygota</taxon>
        <taxon>Neoptera</taxon>
        <taxon>Paraneoptera</taxon>
        <taxon>Hemiptera</taxon>
        <taxon>Sternorrhyncha</taxon>
        <taxon>Aphidomorpha</taxon>
        <taxon>Aphidoidea</taxon>
        <taxon>Aphididae</taxon>
        <taxon>Aphidini</taxon>
        <taxon>Aphis</taxon>
        <taxon>Aphis</taxon>
    </lineage>
</organism>
<reference evidence="1 2" key="1">
    <citation type="submission" date="2019-08" db="EMBL/GenBank/DDBJ databases">
        <title>Whole genome of Aphis craccivora.</title>
        <authorList>
            <person name="Voronova N.V."/>
            <person name="Shulinski R.S."/>
            <person name="Bandarenka Y.V."/>
            <person name="Zhorov D.G."/>
            <person name="Warner D."/>
        </authorList>
    </citation>
    <scope>NUCLEOTIDE SEQUENCE [LARGE SCALE GENOMIC DNA]</scope>
    <source>
        <strain evidence="1">180601</strain>
        <tissue evidence="1">Whole Body</tissue>
    </source>
</reference>
<gene>
    <name evidence="1" type="ORF">FWK35_00015294</name>
</gene>